<evidence type="ECO:0000256" key="5">
    <source>
        <dbReference type="ARBA" id="ARBA00022553"/>
    </source>
</evidence>
<keyword evidence="10" id="KW-0460">Magnesium</keyword>
<keyword evidence="9 15" id="KW-0067">ATP-binding</keyword>
<gene>
    <name evidence="17" type="ORF">E4680_01960</name>
</gene>
<dbReference type="Gene3D" id="3.30.70.100">
    <property type="match status" value="1"/>
</dbReference>
<evidence type="ECO:0000256" key="3">
    <source>
        <dbReference type="ARBA" id="ARBA00022448"/>
    </source>
</evidence>
<dbReference type="SUPFAM" id="SSF81665">
    <property type="entry name" value="Calcium ATPase, transmembrane domain M"/>
    <property type="match status" value="1"/>
</dbReference>
<dbReference type="Pfam" id="PF00702">
    <property type="entry name" value="Hydrolase"/>
    <property type="match status" value="1"/>
</dbReference>
<evidence type="ECO:0000256" key="12">
    <source>
        <dbReference type="ARBA" id="ARBA00022989"/>
    </source>
</evidence>
<evidence type="ECO:0000256" key="14">
    <source>
        <dbReference type="ARBA" id="ARBA00023136"/>
    </source>
</evidence>
<keyword evidence="3" id="KW-0813">Transport</keyword>
<dbReference type="GO" id="GO:0005524">
    <property type="term" value="F:ATP binding"/>
    <property type="evidence" value="ECO:0007669"/>
    <property type="project" value="UniProtKB-UniRule"/>
</dbReference>
<dbReference type="PANTHER" id="PTHR43520:SF5">
    <property type="entry name" value="CATION-TRANSPORTING P-TYPE ATPASE-RELATED"/>
    <property type="match status" value="1"/>
</dbReference>
<feature type="transmembrane region" description="Helical" evidence="15">
    <location>
        <begin position="180"/>
        <end position="200"/>
    </location>
</feature>
<organism evidence="17 18">
    <name type="scientific">Candidatus Macondimonas diazotrophica</name>
    <dbReference type="NCBI Taxonomy" id="2305248"/>
    <lineage>
        <taxon>Bacteria</taxon>
        <taxon>Pseudomonadati</taxon>
        <taxon>Pseudomonadota</taxon>
        <taxon>Gammaproteobacteria</taxon>
        <taxon>Chromatiales</taxon>
        <taxon>Ectothiorhodospiraceae</taxon>
        <taxon>Candidatus Macondimonas</taxon>
    </lineage>
</organism>
<keyword evidence="5" id="KW-0597">Phosphoprotein</keyword>
<dbReference type="InterPro" id="IPR021993">
    <property type="entry name" value="ATPase-cat-bd"/>
</dbReference>
<dbReference type="RefSeq" id="WP_135280697.1">
    <property type="nucleotide sequence ID" value="NZ_SRIO01000002.1"/>
</dbReference>
<dbReference type="InterPro" id="IPR023299">
    <property type="entry name" value="ATPase_P-typ_cyto_dom_N"/>
</dbReference>
<dbReference type="PROSITE" id="PS00154">
    <property type="entry name" value="ATPASE_E1_E2"/>
    <property type="match status" value="1"/>
</dbReference>
<evidence type="ECO:0000256" key="11">
    <source>
        <dbReference type="ARBA" id="ARBA00022967"/>
    </source>
</evidence>
<dbReference type="PROSITE" id="PS01229">
    <property type="entry name" value="COF_2"/>
    <property type="match status" value="1"/>
</dbReference>
<proteinExistence type="inferred from homology"/>
<feature type="transmembrane region" description="Helical" evidence="15">
    <location>
        <begin position="273"/>
        <end position="291"/>
    </location>
</feature>
<evidence type="ECO:0000256" key="1">
    <source>
        <dbReference type="ARBA" id="ARBA00004651"/>
    </source>
</evidence>
<keyword evidence="11" id="KW-1278">Translocase</keyword>
<evidence type="ECO:0000313" key="18">
    <source>
        <dbReference type="Proteomes" id="UP000297890"/>
    </source>
</evidence>
<dbReference type="InterPro" id="IPR018303">
    <property type="entry name" value="ATPase_P-typ_P_site"/>
</dbReference>
<dbReference type="CDD" id="cd00371">
    <property type="entry name" value="HMA"/>
    <property type="match status" value="1"/>
</dbReference>
<name>A0A4Z0FCS8_9GAMM</name>
<dbReference type="NCBIfam" id="TIGR01511">
    <property type="entry name" value="ATPase-IB1_Cu"/>
    <property type="match status" value="1"/>
</dbReference>
<dbReference type="PANTHER" id="PTHR43520">
    <property type="entry name" value="ATP7, ISOFORM B"/>
    <property type="match status" value="1"/>
</dbReference>
<evidence type="ECO:0000259" key="16">
    <source>
        <dbReference type="PROSITE" id="PS50846"/>
    </source>
</evidence>
<dbReference type="Pfam" id="PF12156">
    <property type="entry name" value="ATPase-cat_bd"/>
    <property type="match status" value="1"/>
</dbReference>
<keyword evidence="12 15" id="KW-1133">Transmembrane helix</keyword>
<dbReference type="NCBIfam" id="TIGR01494">
    <property type="entry name" value="ATPase_P-type"/>
    <property type="match status" value="2"/>
</dbReference>
<dbReference type="InterPro" id="IPR023214">
    <property type="entry name" value="HAD_sf"/>
</dbReference>
<keyword evidence="13" id="KW-0406">Ion transport</keyword>
<dbReference type="CDD" id="cd02079">
    <property type="entry name" value="P-type_ATPase_HM"/>
    <property type="match status" value="1"/>
</dbReference>
<feature type="transmembrane region" description="Helical" evidence="15">
    <location>
        <begin position="756"/>
        <end position="772"/>
    </location>
</feature>
<dbReference type="InterPro" id="IPR036163">
    <property type="entry name" value="HMA_dom_sf"/>
</dbReference>
<keyword evidence="4 15" id="KW-1003">Cell membrane</keyword>
<dbReference type="Gene3D" id="2.70.150.10">
    <property type="entry name" value="Calcium-transporting ATPase, cytoplasmic transduction domain A"/>
    <property type="match status" value="1"/>
</dbReference>
<evidence type="ECO:0000256" key="4">
    <source>
        <dbReference type="ARBA" id="ARBA00022475"/>
    </source>
</evidence>
<evidence type="ECO:0000313" key="17">
    <source>
        <dbReference type="EMBL" id="TFZ83770.1"/>
    </source>
</evidence>
<feature type="domain" description="HMA" evidence="16">
    <location>
        <begin position="92"/>
        <end position="158"/>
    </location>
</feature>
<dbReference type="NCBIfam" id="TIGR01525">
    <property type="entry name" value="ATPase-IB_hvy"/>
    <property type="match status" value="1"/>
</dbReference>
<reference evidence="17 18" key="1">
    <citation type="journal article" date="2019" name="ISME J.">
        <title>Candidatus Macondimonas diazotrophica, a novel gammaproteobacterial genus dominating crude-oil-contaminated coastal sediments.</title>
        <authorList>
            <person name="Karthikeyan S."/>
            <person name="Konstantinidis K."/>
        </authorList>
    </citation>
    <scope>NUCLEOTIDE SEQUENCE [LARGE SCALE GENOMIC DNA]</scope>
    <source>
        <strain evidence="17 18">KTK01</strain>
    </source>
</reference>
<dbReference type="GO" id="GO:0016887">
    <property type="term" value="F:ATP hydrolysis activity"/>
    <property type="evidence" value="ECO:0007669"/>
    <property type="project" value="InterPro"/>
</dbReference>
<dbReference type="InterPro" id="IPR008250">
    <property type="entry name" value="ATPase_P-typ_transduc_dom_A_sf"/>
</dbReference>
<keyword evidence="7 15" id="KW-0479">Metal-binding</keyword>
<evidence type="ECO:0000256" key="13">
    <source>
        <dbReference type="ARBA" id="ARBA00023065"/>
    </source>
</evidence>
<dbReference type="PRINTS" id="PR00119">
    <property type="entry name" value="CATATPASE"/>
</dbReference>
<keyword evidence="14 15" id="KW-0472">Membrane</keyword>
<dbReference type="Gene3D" id="3.40.50.1000">
    <property type="entry name" value="HAD superfamily/HAD-like"/>
    <property type="match status" value="1"/>
</dbReference>
<evidence type="ECO:0000256" key="9">
    <source>
        <dbReference type="ARBA" id="ARBA00022840"/>
    </source>
</evidence>
<dbReference type="InterPro" id="IPR006121">
    <property type="entry name" value="HMA_dom"/>
</dbReference>
<dbReference type="InterPro" id="IPR001757">
    <property type="entry name" value="P_typ_ATPase"/>
</dbReference>
<dbReference type="InterPro" id="IPR036412">
    <property type="entry name" value="HAD-like_sf"/>
</dbReference>
<dbReference type="Proteomes" id="UP000297890">
    <property type="component" value="Unassembled WGS sequence"/>
</dbReference>
<feature type="transmembrane region" description="Helical" evidence="15">
    <location>
        <begin position="456"/>
        <end position="483"/>
    </location>
</feature>
<dbReference type="InterPro" id="IPR027256">
    <property type="entry name" value="P-typ_ATPase_IB"/>
</dbReference>
<dbReference type="GO" id="GO:0055070">
    <property type="term" value="P:copper ion homeostasis"/>
    <property type="evidence" value="ECO:0007669"/>
    <property type="project" value="TreeGrafter"/>
</dbReference>
<feature type="transmembrane region" description="Helical" evidence="15">
    <location>
        <begin position="212"/>
        <end position="230"/>
    </location>
</feature>
<feature type="transmembrane region" description="Helical" evidence="15">
    <location>
        <begin position="242"/>
        <end position="261"/>
    </location>
</feature>
<protein>
    <submittedName>
        <fullName evidence="17">Heavy metal translocating P-type ATPase</fullName>
    </submittedName>
</protein>
<evidence type="ECO:0000256" key="6">
    <source>
        <dbReference type="ARBA" id="ARBA00022692"/>
    </source>
</evidence>
<dbReference type="AlphaFoldDB" id="A0A4Z0FCS8"/>
<evidence type="ECO:0000256" key="8">
    <source>
        <dbReference type="ARBA" id="ARBA00022741"/>
    </source>
</evidence>
<dbReference type="OrthoDB" id="9814270at2"/>
<dbReference type="PROSITE" id="PS50846">
    <property type="entry name" value="HMA_2"/>
    <property type="match status" value="1"/>
</dbReference>
<dbReference type="Pfam" id="PF00403">
    <property type="entry name" value="HMA"/>
    <property type="match status" value="1"/>
</dbReference>
<dbReference type="GO" id="GO:0043682">
    <property type="term" value="F:P-type divalent copper transporter activity"/>
    <property type="evidence" value="ECO:0007669"/>
    <property type="project" value="TreeGrafter"/>
</dbReference>
<feature type="transmembrane region" description="Helical" evidence="15">
    <location>
        <begin position="425"/>
        <end position="444"/>
    </location>
</feature>
<evidence type="ECO:0000256" key="15">
    <source>
        <dbReference type="RuleBase" id="RU362081"/>
    </source>
</evidence>
<comment type="subcellular location">
    <subcellularLocation>
        <location evidence="1">Cell membrane</location>
        <topology evidence="1">Multi-pass membrane protein</topology>
    </subcellularLocation>
</comment>
<dbReference type="PRINTS" id="PR00943">
    <property type="entry name" value="CUATPASE"/>
</dbReference>
<dbReference type="SUPFAM" id="SSF56784">
    <property type="entry name" value="HAD-like"/>
    <property type="match status" value="1"/>
</dbReference>
<sequence length="817" mass="87550">MPASDCFHCGQPVPDSDPRHQVVIHGKVQPVCCVGCEMAAQWIDSAGLGAYYRWRTTPAVAPVEPTEQARFIAYDRPQAQRSFVVTRPDGSLEAELLVENLNCAACAWLIEGALGNEPGVRGVQVNAANARVLLHLDPAQTRLSRMLERLAALGYPPHPQKAGQASALHVRERRQALKRLAVSGLGMMQAMTYALSLYSGDFHGMDPTYADFLKLISLLITTPVVFYAGAPFFQKAYRGLRVYRIGMDMPVSIAIGIAFIASARNTLIGTGPVYFDTVCMFIFFLTLARFLQAAARARAGESSDALARLLPDTCLRETADGVETITLQELMPGNRVRVAPGSALPADGRVLDEGAWIDESLLTGESKPVYRACGEQVIAGSMNGTAALRMDVTACNADTTISHIGRLLRKAQAERPPDAAQADRLAALFAPTVLLLAALCAWWWRADPEQAMNVALAVLVVTCPCALSIATPTALVAATAHLLTRGVVVLRTAALETLSDTRHAIFDKTGTLTRGKPQITHVRLLREHITREQALAEAAALERTIRHPLALAFTAAAPAAETADDVRLIAGEGVQGRMGHRRVRLGRADFTAALWQSTPPATPEDAGSSWLLLGDDAGPLAWFAVSDPVRHDARDTLAELRRLGVESQIASGDAIRAVDAIADAVGCDRAHARLRPEEKLALLETLQTGGTRVLAVGDGVNDAPLLAQADVSIAMSSGTALAQTSADLILLQDRLSVLPDLIRTARRSKRIIRQNLAWALAYNAVAVPLAAAGLVTPWLASLGMSISSVLVVLNAQRLYRPTRRSVSATSDMATQPS</sequence>
<keyword evidence="8 15" id="KW-0547">Nucleotide-binding</keyword>
<evidence type="ECO:0000256" key="2">
    <source>
        <dbReference type="ARBA" id="ARBA00006024"/>
    </source>
</evidence>
<dbReference type="GO" id="GO:0005886">
    <property type="term" value="C:plasma membrane"/>
    <property type="evidence" value="ECO:0007669"/>
    <property type="project" value="UniProtKB-SubCell"/>
</dbReference>
<accession>A0A4Z0FCS8</accession>
<dbReference type="GO" id="GO:0005507">
    <property type="term" value="F:copper ion binding"/>
    <property type="evidence" value="ECO:0007669"/>
    <property type="project" value="TreeGrafter"/>
</dbReference>
<dbReference type="SUPFAM" id="SSF55008">
    <property type="entry name" value="HMA, heavy metal-associated domain"/>
    <property type="match status" value="1"/>
</dbReference>
<comment type="similarity">
    <text evidence="2 15">Belongs to the cation transport ATPase (P-type) (TC 3.A.3) family. Type IB subfamily.</text>
</comment>
<keyword evidence="18" id="KW-1185">Reference proteome</keyword>
<evidence type="ECO:0000256" key="10">
    <source>
        <dbReference type="ARBA" id="ARBA00022842"/>
    </source>
</evidence>
<dbReference type="Gene3D" id="3.40.1110.10">
    <property type="entry name" value="Calcium-transporting ATPase, cytoplasmic domain N"/>
    <property type="match status" value="1"/>
</dbReference>
<dbReference type="Pfam" id="PF00122">
    <property type="entry name" value="E1-E2_ATPase"/>
    <property type="match status" value="1"/>
</dbReference>
<comment type="caution">
    <text evidence="17">The sequence shown here is derived from an EMBL/GenBank/DDBJ whole genome shotgun (WGS) entry which is preliminary data.</text>
</comment>
<dbReference type="InterPro" id="IPR059000">
    <property type="entry name" value="ATPase_P-type_domA"/>
</dbReference>
<dbReference type="InterPro" id="IPR023298">
    <property type="entry name" value="ATPase_P-typ_TM_dom_sf"/>
</dbReference>
<dbReference type="EMBL" id="SRIO01000002">
    <property type="protein sequence ID" value="TFZ83770.1"/>
    <property type="molecule type" value="Genomic_DNA"/>
</dbReference>
<dbReference type="SUPFAM" id="SSF81653">
    <property type="entry name" value="Calcium ATPase, transduction domain A"/>
    <property type="match status" value="1"/>
</dbReference>
<evidence type="ECO:0000256" key="7">
    <source>
        <dbReference type="ARBA" id="ARBA00022723"/>
    </source>
</evidence>
<keyword evidence="6 15" id="KW-0812">Transmembrane</keyword>